<evidence type="ECO:0000256" key="1">
    <source>
        <dbReference type="SAM" id="MobiDB-lite"/>
    </source>
</evidence>
<dbReference type="InterPro" id="IPR015315">
    <property type="entry name" value="DUF1963"/>
</dbReference>
<keyword evidence="3" id="KW-1185">Reference proteome</keyword>
<dbReference type="Pfam" id="PF09234">
    <property type="entry name" value="DUF1963"/>
    <property type="match status" value="1"/>
</dbReference>
<gene>
    <name evidence="2" type="ORF">BWQ96_03293</name>
</gene>
<comment type="caution">
    <text evidence="2">The sequence shown here is derived from an EMBL/GenBank/DDBJ whole genome shotgun (WGS) entry which is preliminary data.</text>
</comment>
<name>A0A2V3IY11_9FLOR</name>
<proteinExistence type="predicted"/>
<sequence length="305" mass="33965">MPAQHISDPSTTSLDSGAWPPRTYQPRVDIAAQFSLDTRNAVLLHPRCAHVADPIASKVGGKPAWPTAEEWPTCKEHNRALIPVIQLTQNDVPELPFPVMSDLFQLLWCPEDHDEAGYGPLITTRWRNSSSLGPLLKNIPCPKEDYMTSSHVPKECAVYPERIIESNPMPDNTEQITMWINEHAKEDLDALGIPQDYREDAYCFFAEAPSTKVGGFPSWVQDPAEASCRCGEDMQLLLTVSSDDVGDGFSGYRWAPSDVRRDETGFRDCTSIQGTELCIGDCGRVYVFICAHCESRPVESVFQCS</sequence>
<organism evidence="2 3">
    <name type="scientific">Gracilariopsis chorda</name>
    <dbReference type="NCBI Taxonomy" id="448386"/>
    <lineage>
        <taxon>Eukaryota</taxon>
        <taxon>Rhodophyta</taxon>
        <taxon>Florideophyceae</taxon>
        <taxon>Rhodymeniophycidae</taxon>
        <taxon>Gracilariales</taxon>
        <taxon>Gracilariaceae</taxon>
        <taxon>Gracilariopsis</taxon>
    </lineage>
</organism>
<dbReference type="EMBL" id="NBIV01000031">
    <property type="protein sequence ID" value="PXF46955.1"/>
    <property type="molecule type" value="Genomic_DNA"/>
</dbReference>
<evidence type="ECO:0000313" key="2">
    <source>
        <dbReference type="EMBL" id="PXF46955.1"/>
    </source>
</evidence>
<dbReference type="InterPro" id="IPR035948">
    <property type="entry name" value="YwqG-like_sf"/>
</dbReference>
<accession>A0A2V3IY11</accession>
<dbReference type="Proteomes" id="UP000247409">
    <property type="component" value="Unassembled WGS sequence"/>
</dbReference>
<protein>
    <recommendedName>
        <fullName evidence="4">DUF1963 domain-containing protein</fullName>
    </recommendedName>
</protein>
<dbReference type="Gene3D" id="2.30.320.10">
    <property type="entry name" value="YwqG-like"/>
    <property type="match status" value="1"/>
</dbReference>
<feature type="region of interest" description="Disordered" evidence="1">
    <location>
        <begin position="1"/>
        <end position="20"/>
    </location>
</feature>
<evidence type="ECO:0000313" key="3">
    <source>
        <dbReference type="Proteomes" id="UP000247409"/>
    </source>
</evidence>
<dbReference type="AlphaFoldDB" id="A0A2V3IY11"/>
<dbReference type="SUPFAM" id="SSF103032">
    <property type="entry name" value="Hypothetical protein YwqG"/>
    <property type="match status" value="1"/>
</dbReference>
<evidence type="ECO:0008006" key="4">
    <source>
        <dbReference type="Google" id="ProtNLM"/>
    </source>
</evidence>
<reference evidence="2 3" key="1">
    <citation type="journal article" date="2018" name="Mol. Biol. Evol.">
        <title>Analysis of the draft genome of the red seaweed Gracilariopsis chorda provides insights into genome size evolution in Rhodophyta.</title>
        <authorList>
            <person name="Lee J."/>
            <person name="Yang E.C."/>
            <person name="Graf L."/>
            <person name="Yang J.H."/>
            <person name="Qiu H."/>
            <person name="Zel Zion U."/>
            <person name="Chan C.X."/>
            <person name="Stephens T.G."/>
            <person name="Weber A.P.M."/>
            <person name="Boo G.H."/>
            <person name="Boo S.M."/>
            <person name="Kim K.M."/>
            <person name="Shin Y."/>
            <person name="Jung M."/>
            <person name="Lee S.J."/>
            <person name="Yim H.S."/>
            <person name="Lee J.H."/>
            <person name="Bhattacharya D."/>
            <person name="Yoon H.S."/>
        </authorList>
    </citation>
    <scope>NUCLEOTIDE SEQUENCE [LARGE SCALE GENOMIC DNA]</scope>
    <source>
        <strain evidence="2 3">SKKU-2015</strain>
        <tissue evidence="2">Whole body</tissue>
    </source>
</reference>